<keyword evidence="4" id="KW-1185">Reference proteome</keyword>
<accession>A0A6V8L0G4</accession>
<evidence type="ECO:0000256" key="1">
    <source>
        <dbReference type="SAM" id="MobiDB-lite"/>
    </source>
</evidence>
<dbReference type="SUPFAM" id="SSF53756">
    <property type="entry name" value="UDP-Glycosyltransferase/glycogen phosphorylase"/>
    <property type="match status" value="1"/>
</dbReference>
<comment type="caution">
    <text evidence="3">The sequence shown here is derived from an EMBL/GenBank/DDBJ whole genome shotgun (WGS) entry which is preliminary data.</text>
</comment>
<dbReference type="Proteomes" id="UP000482960">
    <property type="component" value="Unassembled WGS sequence"/>
</dbReference>
<feature type="compositionally biased region" description="Basic and acidic residues" evidence="1">
    <location>
        <begin position="1"/>
        <end position="10"/>
    </location>
</feature>
<dbReference type="EMBL" id="BLPG01000001">
    <property type="protein sequence ID" value="GFJ89090.1"/>
    <property type="molecule type" value="Genomic_DNA"/>
</dbReference>
<evidence type="ECO:0000313" key="4">
    <source>
        <dbReference type="Proteomes" id="UP000482960"/>
    </source>
</evidence>
<feature type="compositionally biased region" description="Pro residues" evidence="1">
    <location>
        <begin position="21"/>
        <end position="30"/>
    </location>
</feature>
<sequence>MALHAGRREPAYTVPAGTPTHPVPERPPAPAGRAARNRHRRAATAAAVLLCRGVLAGGDQGATLFAEGLRRLAELARGGTIPMYGVPLADVLLDAWQAARGAVATEPPLPRLSVRDARTAAELLEYAVRPLAVRLPAVDLAHAVSAGRPLLVALAAQWQAGTPFLLTEHGTYLRTDSGPFMLRFYRALARLGYAEAALVATASRFHQRWQLRNGADPAKIVVVPGGVEPLRYAPLETEPPSPTVVWVGNIAPHKDLHTLIRAFRRIREAVPHAGLRLVGPATDAGYAQTCRRLVDRLRLGGTVEFAGPAPTSRHAYATGQVAALSSVAEGTPDTLIEAMLCARPTVSTDVGAVAEAVGDTGLVVPPADPVAFATACVELLADPVRRRELGGAGRARALRHFTVDPMRRAYDHLYRDAVAS</sequence>
<dbReference type="Pfam" id="PF11997">
    <property type="entry name" value="DUF3492"/>
    <property type="match status" value="1"/>
</dbReference>
<feature type="region of interest" description="Disordered" evidence="1">
    <location>
        <begin position="1"/>
        <end position="38"/>
    </location>
</feature>
<evidence type="ECO:0000313" key="3">
    <source>
        <dbReference type="EMBL" id="GFJ89090.1"/>
    </source>
</evidence>
<dbReference type="NCBIfam" id="NF038011">
    <property type="entry name" value="PelF"/>
    <property type="match status" value="1"/>
</dbReference>
<feature type="domain" description="DUF3492" evidence="2">
    <location>
        <begin position="112"/>
        <end position="217"/>
    </location>
</feature>
<evidence type="ECO:0000259" key="2">
    <source>
        <dbReference type="Pfam" id="PF11997"/>
    </source>
</evidence>
<name>A0A6V8L0G4_9ACTN</name>
<organism evidence="3 4">
    <name type="scientific">Phytohabitans rumicis</name>
    <dbReference type="NCBI Taxonomy" id="1076125"/>
    <lineage>
        <taxon>Bacteria</taxon>
        <taxon>Bacillati</taxon>
        <taxon>Actinomycetota</taxon>
        <taxon>Actinomycetes</taxon>
        <taxon>Micromonosporales</taxon>
        <taxon>Micromonosporaceae</taxon>
    </lineage>
</organism>
<dbReference type="AlphaFoldDB" id="A0A6V8L0G4"/>
<dbReference type="InterPro" id="IPR022622">
    <property type="entry name" value="DUF3492"/>
</dbReference>
<dbReference type="InterPro" id="IPR047691">
    <property type="entry name" value="PelF-like"/>
</dbReference>
<proteinExistence type="predicted"/>
<reference evidence="3 4" key="2">
    <citation type="submission" date="2020-03" db="EMBL/GenBank/DDBJ databases">
        <authorList>
            <person name="Ichikawa N."/>
            <person name="Kimura A."/>
            <person name="Kitahashi Y."/>
            <person name="Uohara A."/>
        </authorList>
    </citation>
    <scope>NUCLEOTIDE SEQUENCE [LARGE SCALE GENOMIC DNA]</scope>
    <source>
        <strain evidence="3 4">NBRC 108638</strain>
    </source>
</reference>
<dbReference type="PANTHER" id="PTHR12526:SF636">
    <property type="entry name" value="BLL3647 PROTEIN"/>
    <property type="match status" value="1"/>
</dbReference>
<protein>
    <recommendedName>
        <fullName evidence="2">DUF3492 domain-containing protein</fullName>
    </recommendedName>
</protein>
<dbReference type="Gene3D" id="3.40.50.2000">
    <property type="entry name" value="Glycogen Phosphorylase B"/>
    <property type="match status" value="2"/>
</dbReference>
<reference evidence="3 4" key="1">
    <citation type="submission" date="2020-03" db="EMBL/GenBank/DDBJ databases">
        <title>Whole genome shotgun sequence of Phytohabitans rumicis NBRC 108638.</title>
        <authorList>
            <person name="Komaki H."/>
            <person name="Tamura T."/>
        </authorList>
    </citation>
    <scope>NUCLEOTIDE SEQUENCE [LARGE SCALE GENOMIC DNA]</scope>
    <source>
        <strain evidence="3 4">NBRC 108638</strain>
    </source>
</reference>
<dbReference type="GO" id="GO:0016757">
    <property type="term" value="F:glycosyltransferase activity"/>
    <property type="evidence" value="ECO:0007669"/>
    <property type="project" value="TreeGrafter"/>
</dbReference>
<gene>
    <name evidence="3" type="ORF">Prum_027320</name>
</gene>
<dbReference type="PANTHER" id="PTHR12526">
    <property type="entry name" value="GLYCOSYLTRANSFERASE"/>
    <property type="match status" value="1"/>
</dbReference>
<dbReference type="Pfam" id="PF13692">
    <property type="entry name" value="Glyco_trans_1_4"/>
    <property type="match status" value="1"/>
</dbReference>